<evidence type="ECO:0000256" key="1">
    <source>
        <dbReference type="SAM" id="MobiDB-lite"/>
    </source>
</evidence>
<organism evidence="4 5">
    <name type="scientific">Phytoactinopolyspora alkaliphila</name>
    <dbReference type="NCBI Taxonomy" id="1783498"/>
    <lineage>
        <taxon>Bacteria</taxon>
        <taxon>Bacillati</taxon>
        <taxon>Actinomycetota</taxon>
        <taxon>Actinomycetes</taxon>
        <taxon>Jiangellales</taxon>
        <taxon>Jiangellaceae</taxon>
        <taxon>Phytoactinopolyspora</taxon>
    </lineage>
</organism>
<evidence type="ECO:0000259" key="3">
    <source>
        <dbReference type="PROSITE" id="PS50835"/>
    </source>
</evidence>
<sequence length="288" mass="30993">MSAGSGKPSPDRRRRLSDADRERCVEAISRAYSDGRIAVDDLQTRTALVYEATSIADLDAIMHDIREPVRASSVSQPLPSGFRRYGRLVMAGVLMVFGLAAIGVSALIDDGSSSRNAGDPAQAPPAPGVDPVDVDAPEIAAEEMGMFTEAGLTRMWATFDDNGIEQVESITVRASWAEALVRADSEQLGLAEIRYEGGLAMPPRWRREYSETEGGFFYLYDVSPGALVRAIDESPEAAGLPHGETTLARVGRSVFDDGDVVLTVRVEDGTDNHSVTWTSDGSQVLRTS</sequence>
<dbReference type="PROSITE" id="PS50835">
    <property type="entry name" value="IG_LIKE"/>
    <property type="match status" value="1"/>
</dbReference>
<comment type="caution">
    <text evidence="4">The sequence shown here is derived from an EMBL/GenBank/DDBJ whole genome shotgun (WGS) entry which is preliminary data.</text>
</comment>
<keyword evidence="2" id="KW-0472">Membrane</keyword>
<dbReference type="Proteomes" id="UP000469185">
    <property type="component" value="Unassembled WGS sequence"/>
</dbReference>
<name>A0A6N9YHQ0_9ACTN</name>
<dbReference type="AlphaFoldDB" id="A0A6N9YHQ0"/>
<evidence type="ECO:0000313" key="4">
    <source>
        <dbReference type="EMBL" id="NED94523.1"/>
    </source>
</evidence>
<feature type="transmembrane region" description="Helical" evidence="2">
    <location>
        <begin position="88"/>
        <end position="108"/>
    </location>
</feature>
<accession>A0A6N9YHQ0</accession>
<feature type="domain" description="Ig-like" evidence="3">
    <location>
        <begin position="235"/>
        <end position="288"/>
    </location>
</feature>
<keyword evidence="2" id="KW-1133">Transmembrane helix</keyword>
<dbReference type="EMBL" id="JAAGOB010000002">
    <property type="protein sequence ID" value="NED94523.1"/>
    <property type="molecule type" value="Genomic_DNA"/>
</dbReference>
<reference evidence="4 5" key="1">
    <citation type="submission" date="2020-02" db="EMBL/GenBank/DDBJ databases">
        <authorList>
            <person name="Li X.-J."/>
            <person name="Feng X.-M."/>
        </authorList>
    </citation>
    <scope>NUCLEOTIDE SEQUENCE [LARGE SCALE GENOMIC DNA]</scope>
    <source>
        <strain evidence="4 5">CGMCC 4.7225</strain>
    </source>
</reference>
<feature type="region of interest" description="Disordered" evidence="1">
    <location>
        <begin position="1"/>
        <end position="20"/>
    </location>
</feature>
<gene>
    <name evidence="4" type="ORF">G1H11_04280</name>
</gene>
<evidence type="ECO:0000256" key="2">
    <source>
        <dbReference type="SAM" id="Phobius"/>
    </source>
</evidence>
<dbReference type="InterPro" id="IPR012551">
    <property type="entry name" value="DUF1707_SHOCT-like"/>
</dbReference>
<dbReference type="InterPro" id="IPR007110">
    <property type="entry name" value="Ig-like_dom"/>
</dbReference>
<keyword evidence="5" id="KW-1185">Reference proteome</keyword>
<proteinExistence type="predicted"/>
<evidence type="ECO:0000313" key="5">
    <source>
        <dbReference type="Proteomes" id="UP000469185"/>
    </source>
</evidence>
<protein>
    <submittedName>
        <fullName evidence="4">DUF1707 domain-containing protein</fullName>
    </submittedName>
</protein>
<dbReference type="Pfam" id="PF08044">
    <property type="entry name" value="DUF1707"/>
    <property type="match status" value="1"/>
</dbReference>
<keyword evidence="2" id="KW-0812">Transmembrane</keyword>